<dbReference type="Pfam" id="PF18844">
    <property type="entry name" value="baeRF_family2"/>
    <property type="match status" value="1"/>
</dbReference>
<dbReference type="RefSeq" id="WP_069978871.1">
    <property type="nucleotide sequence ID" value="NZ_CP017316.1"/>
</dbReference>
<keyword evidence="2" id="KW-1185">Reference proteome</keyword>
<organism evidence="1 2">
    <name type="scientific">Streptomyces rubrolavendulae</name>
    <dbReference type="NCBI Taxonomy" id="285473"/>
    <lineage>
        <taxon>Bacteria</taxon>
        <taxon>Bacillati</taxon>
        <taxon>Actinomycetota</taxon>
        <taxon>Actinomycetes</taxon>
        <taxon>Kitasatosporales</taxon>
        <taxon>Streptomycetaceae</taxon>
        <taxon>Streptomyces</taxon>
    </lineage>
</organism>
<gene>
    <name evidence="1" type="ORF">A4G23_04942</name>
</gene>
<dbReference type="KEGG" id="srn:A4G23_04942"/>
<sequence length="388" mass="41937">MRFAFLTALHDRPGPWASVYLDTSRMDESARWRQELMAREACDELAAQGGDEATVRAVHARLSAWPRPAGEAGRAVFAAHGEVVLDPQLAVRPPAPSQVFWSALPRLGPLLDLAAGEPVCLVAYVDRTGADLELRGPVGPATPAGEVRGRDWPVHRTATNTWSERHFQLSVENTWEENARKVADAVADAVPRLGVDVVVLAGGERERRSVHERLPVALAAEVVESGHGGRAAGSGRERLDEDVRAAKEAFLRRRAEAELDRFRAARAPEGASAAGAAAAEGVPALVEAAREHRIAELLIRPEGPDAHRRVWVGAHPDQVAVRRSETQYLGDTEPLPARADDALLRSALAAGAEVLRVRPEIDDEVPVGGLGALLRWPYDEKETEAATM</sequence>
<accession>A0A1D8G9B9</accession>
<dbReference type="GeneID" id="33065377"/>
<proteinExistence type="predicted"/>
<evidence type="ECO:0008006" key="3">
    <source>
        <dbReference type="Google" id="ProtNLM"/>
    </source>
</evidence>
<dbReference type="STRING" id="285473.A4G23_04942"/>
<reference evidence="1 2" key="1">
    <citation type="submission" date="2016-09" db="EMBL/GenBank/DDBJ databases">
        <title>Streptomyces rubrolavendulae MJM4426 Genome sequencing and assembly.</title>
        <authorList>
            <person name="Kim J.-G."/>
        </authorList>
    </citation>
    <scope>NUCLEOTIDE SEQUENCE [LARGE SCALE GENOMIC DNA]</scope>
    <source>
        <strain evidence="1 2">MJM4426</strain>
    </source>
</reference>
<evidence type="ECO:0000313" key="1">
    <source>
        <dbReference type="EMBL" id="AOT62050.1"/>
    </source>
</evidence>
<dbReference type="AlphaFoldDB" id="A0A1D8G9B9"/>
<name>A0A1D8G9B9_9ACTN</name>
<dbReference type="InterPro" id="IPR040701">
    <property type="entry name" value="Bact_RF_family2"/>
</dbReference>
<protein>
    <recommendedName>
        <fullName evidence="3">Peptide chain release factor 1</fullName>
    </recommendedName>
</protein>
<evidence type="ECO:0000313" key="2">
    <source>
        <dbReference type="Proteomes" id="UP000095349"/>
    </source>
</evidence>
<dbReference type="Proteomes" id="UP000095349">
    <property type="component" value="Chromosome"/>
</dbReference>
<dbReference type="EMBL" id="CP017316">
    <property type="protein sequence ID" value="AOT62050.1"/>
    <property type="molecule type" value="Genomic_DNA"/>
</dbReference>
<dbReference type="OrthoDB" id="5179393at2"/>
<dbReference type="PATRIC" id="fig|285473.5.peg.5209"/>